<proteinExistence type="predicted"/>
<organism evidence="1 2">
    <name type="scientific">Nonomuraea composti</name>
    <dbReference type="NCBI Taxonomy" id="2720023"/>
    <lineage>
        <taxon>Bacteria</taxon>
        <taxon>Bacillati</taxon>
        <taxon>Actinomycetota</taxon>
        <taxon>Actinomycetes</taxon>
        <taxon>Streptosporangiales</taxon>
        <taxon>Streptosporangiaceae</taxon>
        <taxon>Nonomuraea</taxon>
    </lineage>
</organism>
<dbReference type="Proteomes" id="UP000696294">
    <property type="component" value="Unassembled WGS sequence"/>
</dbReference>
<comment type="caution">
    <text evidence="1">The sequence shown here is derived from an EMBL/GenBank/DDBJ whole genome shotgun (WGS) entry which is preliminary data.</text>
</comment>
<gene>
    <name evidence="1" type="ORF">HCN51_16605</name>
</gene>
<protein>
    <submittedName>
        <fullName evidence="1">Uncharacterized protein</fullName>
    </submittedName>
</protein>
<sequence>MVRLQIARRRNFDTEGFYSWTASDDDGRGSCGITGELERASVRLRQALESLGPGATGAVQFVRLDRYASDPSYIYGVTLLRLRREKAIAAAEWGRRIHTSDQSSGWAALPGAAPELCEPEASRRVCLGAARPNQRPPRPRDGNLVLRRVRVVL</sequence>
<dbReference type="EMBL" id="JAATEP010000010">
    <property type="protein sequence ID" value="NJP91056.1"/>
    <property type="molecule type" value="Genomic_DNA"/>
</dbReference>
<evidence type="ECO:0000313" key="2">
    <source>
        <dbReference type="Proteomes" id="UP000696294"/>
    </source>
</evidence>
<name>A0ABX1B741_9ACTN</name>
<evidence type="ECO:0000313" key="1">
    <source>
        <dbReference type="EMBL" id="NJP91056.1"/>
    </source>
</evidence>
<dbReference type="RefSeq" id="WP_168010503.1">
    <property type="nucleotide sequence ID" value="NZ_JAATEP010000010.1"/>
</dbReference>
<keyword evidence="2" id="KW-1185">Reference proteome</keyword>
<reference evidence="1 2" key="1">
    <citation type="submission" date="2020-03" db="EMBL/GenBank/DDBJ databases">
        <title>WGS of actinomycetes isolated from Thailand.</title>
        <authorList>
            <person name="Thawai C."/>
        </authorList>
    </citation>
    <scope>NUCLEOTIDE SEQUENCE [LARGE SCALE GENOMIC DNA]</scope>
    <source>
        <strain evidence="1 2">FMUSA5-5</strain>
    </source>
</reference>
<accession>A0ABX1B741</accession>